<keyword evidence="2" id="KW-0732">Signal</keyword>
<feature type="region of interest" description="Disordered" evidence="1">
    <location>
        <begin position="315"/>
        <end position="362"/>
    </location>
</feature>
<reference evidence="4" key="1">
    <citation type="submission" date="2017-01" db="EMBL/GenBank/DDBJ databases">
        <authorList>
            <person name="Varghese N."/>
            <person name="Submissions S."/>
        </authorList>
    </citation>
    <scope>NUCLEOTIDE SEQUENCE [LARGE SCALE GENOMIC DNA]</scope>
    <source>
        <strain evidence="4">DSM 29430</strain>
    </source>
</reference>
<evidence type="ECO:0000256" key="1">
    <source>
        <dbReference type="SAM" id="MobiDB-lite"/>
    </source>
</evidence>
<dbReference type="Proteomes" id="UP000186684">
    <property type="component" value="Unassembled WGS sequence"/>
</dbReference>
<feature type="compositionally biased region" description="Basic and acidic residues" evidence="1">
    <location>
        <begin position="325"/>
        <end position="337"/>
    </location>
</feature>
<protein>
    <submittedName>
        <fullName evidence="3">Uncharacterized protein</fullName>
    </submittedName>
</protein>
<feature type="compositionally biased region" description="Low complexity" evidence="1">
    <location>
        <begin position="44"/>
        <end position="60"/>
    </location>
</feature>
<keyword evidence="4" id="KW-1185">Reference proteome</keyword>
<dbReference type="RefSeq" id="WP_143526150.1">
    <property type="nucleotide sequence ID" value="NZ_FTOQ01000005.1"/>
</dbReference>
<dbReference type="EMBL" id="FTOQ01000005">
    <property type="protein sequence ID" value="SIS87290.1"/>
    <property type="molecule type" value="Genomic_DNA"/>
</dbReference>
<accession>A0A1N7MMN1</accession>
<name>A0A1N7MMN1_9RHOB</name>
<dbReference type="AlphaFoldDB" id="A0A1N7MMN1"/>
<gene>
    <name evidence="3" type="ORF">SAMN05421759_1055</name>
</gene>
<dbReference type="OrthoDB" id="7708171at2"/>
<evidence type="ECO:0000256" key="2">
    <source>
        <dbReference type="SAM" id="SignalP"/>
    </source>
</evidence>
<evidence type="ECO:0000313" key="4">
    <source>
        <dbReference type="Proteomes" id="UP000186684"/>
    </source>
</evidence>
<evidence type="ECO:0000313" key="3">
    <source>
        <dbReference type="EMBL" id="SIS87290.1"/>
    </source>
</evidence>
<feature type="chain" id="PRO_5012410688" evidence="2">
    <location>
        <begin position="22"/>
        <end position="396"/>
    </location>
</feature>
<organism evidence="3 4">
    <name type="scientific">Roseivivax lentus</name>
    <dbReference type="NCBI Taxonomy" id="633194"/>
    <lineage>
        <taxon>Bacteria</taxon>
        <taxon>Pseudomonadati</taxon>
        <taxon>Pseudomonadota</taxon>
        <taxon>Alphaproteobacteria</taxon>
        <taxon>Rhodobacterales</taxon>
        <taxon>Roseobacteraceae</taxon>
        <taxon>Roseivivax</taxon>
    </lineage>
</organism>
<dbReference type="STRING" id="633194.SAMN05421759_1055"/>
<feature type="signal peptide" evidence="2">
    <location>
        <begin position="1"/>
        <end position="21"/>
    </location>
</feature>
<sequence length="396" mass="39922">MTKRLLPGLLVLVFSAPQVHATGNQFGWCQGVGNKHAGANCGAPQTPDTGGTSTPTVPTSNQLPPMGGQTATSTQLPALVPVSPNPLDTFTGLGPVPQGTPGPGISGTGAVPTPVPQAIPGQVPMAIPSPQPVAVPPMVPQIIVQSVPGQTITGFGPVPQGTTGPGVSGVGAVPTPVPQAIPGQVPMAIPSPQPVAVPPMVPQIIVQSVPGQTITGFGPVPQGTPGPGVSGVGAVPTPVPQAIPGQVPMAIPSPQPVAVPMQIPPITGQATPPGTALVTIQRPRPRPQIVVATPQSATQVRHAPQPVVPPLASQHITRSTGRQAAHAEPRFASRDDGPPWSCIASGHGKRRSAAGDETATEGALRHAGSVDLMARDLPALHPRHADCLISVRRRAR</sequence>
<proteinExistence type="predicted"/>
<feature type="region of interest" description="Disordered" evidence="1">
    <location>
        <begin position="40"/>
        <end position="71"/>
    </location>
</feature>